<keyword evidence="6 9" id="KW-1133">Transmembrane helix</keyword>
<dbReference type="PROSITE" id="PS51751">
    <property type="entry name" value="EXPERA"/>
    <property type="match status" value="1"/>
</dbReference>
<dbReference type="InterPro" id="IPR051987">
    <property type="entry name" value="Sigma-2_receptor-like"/>
</dbReference>
<accession>A0A0B6ZSX5</accession>
<dbReference type="EMBL" id="HACG01024567">
    <property type="protein sequence ID" value="CEK71432.1"/>
    <property type="molecule type" value="Transcribed_RNA"/>
</dbReference>
<reference evidence="11" key="1">
    <citation type="submission" date="2014-12" db="EMBL/GenBank/DDBJ databases">
        <title>Insight into the proteome of Arion vulgaris.</title>
        <authorList>
            <person name="Aradska J."/>
            <person name="Bulat T."/>
            <person name="Smidak R."/>
            <person name="Sarate P."/>
            <person name="Gangsoo J."/>
            <person name="Sialana F."/>
            <person name="Bilban M."/>
            <person name="Lubec G."/>
        </authorList>
    </citation>
    <scope>NUCLEOTIDE SEQUENCE</scope>
    <source>
        <tissue evidence="11">Skin</tissue>
    </source>
</reference>
<evidence type="ECO:0000256" key="1">
    <source>
        <dbReference type="ARBA" id="ARBA00004477"/>
    </source>
</evidence>
<dbReference type="GO" id="GO:0005789">
    <property type="term" value="C:endoplasmic reticulum membrane"/>
    <property type="evidence" value="ECO:0007669"/>
    <property type="project" value="UniProtKB-SubCell"/>
</dbReference>
<feature type="transmembrane region" description="Helical" evidence="9">
    <location>
        <begin position="140"/>
        <end position="159"/>
    </location>
</feature>
<gene>
    <name evidence="11" type="primary">ORF78334</name>
</gene>
<keyword evidence="4 9" id="KW-0812">Transmembrane</keyword>
<evidence type="ECO:0000256" key="3">
    <source>
        <dbReference type="ARBA" id="ARBA00018102"/>
    </source>
</evidence>
<feature type="transmembrane region" description="Helical" evidence="9">
    <location>
        <begin position="12"/>
        <end position="33"/>
    </location>
</feature>
<feature type="domain" description="EXPERA" evidence="10">
    <location>
        <begin position="9"/>
        <end position="158"/>
    </location>
</feature>
<comment type="subcellular location">
    <subcellularLocation>
        <location evidence="1">Endoplasmic reticulum membrane</location>
        <topology evidence="1">Multi-pass membrane protein</topology>
    </subcellularLocation>
</comment>
<evidence type="ECO:0000256" key="2">
    <source>
        <dbReference type="ARBA" id="ARBA00009096"/>
    </source>
</evidence>
<sequence length="171" mass="20424">MVPGQHRTIDYIFFGYFLFQIPSTLFMDTQAVYSKWLYPSWMKAIPYYYMENYRDPFLANAWKHPWYLSFCLLEHYFGIPFFFWATKSYYYGALTRPRIIIPAVIYSSHTITVILAVWTTTLIADFSKYEELAPRTFNERLILCSAYAPFFIISLVLLIDSIKLSWKQKCN</sequence>
<feature type="transmembrane region" description="Helical" evidence="9">
    <location>
        <begin position="66"/>
        <end position="86"/>
    </location>
</feature>
<evidence type="ECO:0000256" key="4">
    <source>
        <dbReference type="ARBA" id="ARBA00022692"/>
    </source>
</evidence>
<dbReference type="InterPro" id="IPR033118">
    <property type="entry name" value="EXPERA"/>
</dbReference>
<organism evidence="11">
    <name type="scientific">Arion vulgaris</name>
    <dbReference type="NCBI Taxonomy" id="1028688"/>
    <lineage>
        <taxon>Eukaryota</taxon>
        <taxon>Metazoa</taxon>
        <taxon>Spiralia</taxon>
        <taxon>Lophotrochozoa</taxon>
        <taxon>Mollusca</taxon>
        <taxon>Gastropoda</taxon>
        <taxon>Heterobranchia</taxon>
        <taxon>Euthyneura</taxon>
        <taxon>Panpulmonata</taxon>
        <taxon>Eupulmonata</taxon>
        <taxon>Stylommatophora</taxon>
        <taxon>Helicina</taxon>
        <taxon>Arionoidea</taxon>
        <taxon>Arionidae</taxon>
        <taxon>Arion</taxon>
    </lineage>
</organism>
<dbReference type="AlphaFoldDB" id="A0A0B6ZSX5"/>
<evidence type="ECO:0000256" key="8">
    <source>
        <dbReference type="ARBA" id="ARBA00031073"/>
    </source>
</evidence>
<dbReference type="Pfam" id="PF05241">
    <property type="entry name" value="EBP"/>
    <property type="match status" value="1"/>
</dbReference>
<evidence type="ECO:0000256" key="7">
    <source>
        <dbReference type="ARBA" id="ARBA00023136"/>
    </source>
</evidence>
<proteinExistence type="inferred from homology"/>
<dbReference type="InterPro" id="IPR016964">
    <property type="entry name" value="Sigma2_recept"/>
</dbReference>
<evidence type="ECO:0000313" key="11">
    <source>
        <dbReference type="EMBL" id="CEK71432.1"/>
    </source>
</evidence>
<evidence type="ECO:0000259" key="10">
    <source>
        <dbReference type="PROSITE" id="PS51751"/>
    </source>
</evidence>
<evidence type="ECO:0000256" key="5">
    <source>
        <dbReference type="ARBA" id="ARBA00022824"/>
    </source>
</evidence>
<protein>
    <recommendedName>
        <fullName evidence="3">Sigma intracellular receptor 2</fullName>
    </recommendedName>
    <alternativeName>
        <fullName evidence="8">Transmembrane protein 97</fullName>
    </alternativeName>
</protein>
<comment type="similarity">
    <text evidence="2">Belongs to the TMEM97/sigma-2 receptor family.</text>
</comment>
<dbReference type="PIRSF" id="PIRSF031032">
    <property type="entry name" value="TMP_97_prd"/>
    <property type="match status" value="1"/>
</dbReference>
<evidence type="ECO:0000256" key="6">
    <source>
        <dbReference type="ARBA" id="ARBA00022989"/>
    </source>
</evidence>
<dbReference type="PANTHER" id="PTHR31204:SF1">
    <property type="entry name" value="SIGMA INTRACELLULAR RECEPTOR 2"/>
    <property type="match status" value="1"/>
</dbReference>
<feature type="transmembrane region" description="Helical" evidence="9">
    <location>
        <begin position="98"/>
        <end position="120"/>
    </location>
</feature>
<keyword evidence="7 9" id="KW-0472">Membrane</keyword>
<name>A0A0B6ZSX5_9EUPU</name>
<dbReference type="PANTHER" id="PTHR31204">
    <property type="entry name" value="SIGMA INTRACELLULAR RECEPTOR 2"/>
    <property type="match status" value="1"/>
</dbReference>
<keyword evidence="5" id="KW-0256">Endoplasmic reticulum</keyword>
<evidence type="ECO:0000256" key="9">
    <source>
        <dbReference type="PIRNR" id="PIRNR031032"/>
    </source>
</evidence>